<evidence type="ECO:0000313" key="3">
    <source>
        <dbReference type="Proteomes" id="UP000466794"/>
    </source>
</evidence>
<keyword evidence="1" id="KW-1133">Transmembrane helix</keyword>
<organism evidence="2 3">
    <name type="scientific">Nocardia terrae</name>
    <dbReference type="NCBI Taxonomy" id="2675851"/>
    <lineage>
        <taxon>Bacteria</taxon>
        <taxon>Bacillati</taxon>
        <taxon>Actinomycetota</taxon>
        <taxon>Actinomycetes</taxon>
        <taxon>Mycobacteriales</taxon>
        <taxon>Nocardiaceae</taxon>
        <taxon>Nocardia</taxon>
    </lineage>
</organism>
<keyword evidence="3" id="KW-1185">Reference proteome</keyword>
<evidence type="ECO:0000256" key="1">
    <source>
        <dbReference type="SAM" id="Phobius"/>
    </source>
</evidence>
<proteinExistence type="predicted"/>
<evidence type="ECO:0000313" key="2">
    <source>
        <dbReference type="EMBL" id="MVU77270.1"/>
    </source>
</evidence>
<keyword evidence="1" id="KW-0812">Transmembrane</keyword>
<feature type="transmembrane region" description="Helical" evidence="1">
    <location>
        <begin position="55"/>
        <end position="76"/>
    </location>
</feature>
<dbReference type="EMBL" id="WRPP01000001">
    <property type="protein sequence ID" value="MVU77270.1"/>
    <property type="molecule type" value="Genomic_DNA"/>
</dbReference>
<dbReference type="AlphaFoldDB" id="A0A7K1USF1"/>
<keyword evidence="1" id="KW-0472">Membrane</keyword>
<comment type="caution">
    <text evidence="2">The sequence shown here is derived from an EMBL/GenBank/DDBJ whole genome shotgun (WGS) entry which is preliminary data.</text>
</comment>
<gene>
    <name evidence="2" type="ORF">GPX89_08430</name>
</gene>
<dbReference type="RefSeq" id="WP_157386637.1">
    <property type="nucleotide sequence ID" value="NZ_WRPP01000001.1"/>
</dbReference>
<accession>A0A7K1USF1</accession>
<reference evidence="2 3" key="1">
    <citation type="submission" date="2019-12" db="EMBL/GenBank/DDBJ databases">
        <title>Nocardia sp. nov. ET3-3 isolated from soil.</title>
        <authorList>
            <person name="Kanchanasin P."/>
            <person name="Tanasupawat S."/>
            <person name="Yuki M."/>
            <person name="Kudo T."/>
        </authorList>
    </citation>
    <scope>NUCLEOTIDE SEQUENCE [LARGE SCALE GENOMIC DNA]</scope>
    <source>
        <strain evidence="2 3">ET3-3</strain>
    </source>
</reference>
<protein>
    <submittedName>
        <fullName evidence="2">Uncharacterized protein</fullName>
    </submittedName>
</protein>
<dbReference type="Proteomes" id="UP000466794">
    <property type="component" value="Unassembled WGS sequence"/>
</dbReference>
<name>A0A7K1USF1_9NOCA</name>
<sequence>MPPLDDAADISRMARVRRAEVPVDNWYRAGFALVVFGVLAAVFAFLAIWVDEQGLGLIATMAAGIGLVGGTVVVAAERRRRAAGAARY</sequence>
<feature type="transmembrane region" description="Helical" evidence="1">
    <location>
        <begin position="26"/>
        <end position="49"/>
    </location>
</feature>